<dbReference type="PANTHER" id="PTHR32251:SF17">
    <property type="entry name" value="STEROID 5-ALPHA REDUCTASE C-TERMINAL DOMAIN-CONTAINING PROTEIN"/>
    <property type="match status" value="1"/>
</dbReference>
<feature type="transmembrane region" description="Helical" evidence="1">
    <location>
        <begin position="61"/>
        <end position="79"/>
    </location>
</feature>
<protein>
    <submittedName>
        <fullName evidence="2">DUF1295 domain-containing protein</fullName>
    </submittedName>
</protein>
<name>A0ABS0HG18_9SPHN</name>
<proteinExistence type="predicted"/>
<dbReference type="InterPro" id="IPR010721">
    <property type="entry name" value="UstE-like"/>
</dbReference>
<feature type="transmembrane region" description="Helical" evidence="1">
    <location>
        <begin position="201"/>
        <end position="227"/>
    </location>
</feature>
<dbReference type="EMBL" id="JADQDC010000005">
    <property type="protein sequence ID" value="MBF9151166.1"/>
    <property type="molecule type" value="Genomic_DNA"/>
</dbReference>
<sequence>MPETLPLALLINVAILVVGMGLLWRAAVKIGDVSFIDAVWGGGMGVLALASWLHVQGGPGARASLIAGMAVIWATRLAWHLYTRWQGHGEDPRYAKMLGKAKAQGKFASAALKFVFAPQALLLFITCLPAQLGVLASGAPAPIGPLAMAGAALWLLGITFEAVGDAQLKAFRADPANKGKVLQTGLWRYTRHPNYFGDACVWWGIWLAAAEAGLWVALASLIGPVFLTFTLTKWSGKPLLEKGIADRRPGYKQYVERTSGFIPWPPKRG</sequence>
<feature type="transmembrane region" description="Helical" evidence="1">
    <location>
        <begin position="6"/>
        <end position="28"/>
    </location>
</feature>
<dbReference type="Pfam" id="PF06966">
    <property type="entry name" value="DUF1295"/>
    <property type="match status" value="1"/>
</dbReference>
<dbReference type="PROSITE" id="PS50244">
    <property type="entry name" value="S5A_REDUCTASE"/>
    <property type="match status" value="1"/>
</dbReference>
<dbReference type="RefSeq" id="WP_196275495.1">
    <property type="nucleotide sequence ID" value="NZ_JADQDC010000005.1"/>
</dbReference>
<evidence type="ECO:0000313" key="3">
    <source>
        <dbReference type="Proteomes" id="UP000600799"/>
    </source>
</evidence>
<organism evidence="2 3">
    <name type="scientific">Novosphingobium jiangmenense</name>
    <dbReference type="NCBI Taxonomy" id="2791981"/>
    <lineage>
        <taxon>Bacteria</taxon>
        <taxon>Pseudomonadati</taxon>
        <taxon>Pseudomonadota</taxon>
        <taxon>Alphaproteobacteria</taxon>
        <taxon>Sphingomonadales</taxon>
        <taxon>Sphingomonadaceae</taxon>
        <taxon>Novosphingobium</taxon>
    </lineage>
</organism>
<comment type="caution">
    <text evidence="2">The sequence shown here is derived from an EMBL/GenBank/DDBJ whole genome shotgun (WGS) entry which is preliminary data.</text>
</comment>
<keyword evidence="1" id="KW-0812">Transmembrane</keyword>
<dbReference type="Proteomes" id="UP000600799">
    <property type="component" value="Unassembled WGS sequence"/>
</dbReference>
<evidence type="ECO:0000313" key="2">
    <source>
        <dbReference type="EMBL" id="MBF9151166.1"/>
    </source>
</evidence>
<dbReference type="Gene3D" id="1.20.120.1630">
    <property type="match status" value="1"/>
</dbReference>
<keyword evidence="1" id="KW-1133">Transmembrane helix</keyword>
<dbReference type="PANTHER" id="PTHR32251">
    <property type="entry name" value="3-OXO-5-ALPHA-STEROID 4-DEHYDROGENASE"/>
    <property type="match status" value="1"/>
</dbReference>
<evidence type="ECO:0000256" key="1">
    <source>
        <dbReference type="SAM" id="Phobius"/>
    </source>
</evidence>
<accession>A0ABS0HG18</accession>
<gene>
    <name evidence="2" type="ORF">I2488_09150</name>
</gene>
<feature type="transmembrane region" description="Helical" evidence="1">
    <location>
        <begin position="35"/>
        <end position="55"/>
    </location>
</feature>
<keyword evidence="3" id="KW-1185">Reference proteome</keyword>
<feature type="transmembrane region" description="Helical" evidence="1">
    <location>
        <begin position="143"/>
        <end position="163"/>
    </location>
</feature>
<reference evidence="2 3" key="1">
    <citation type="submission" date="2020-11" db="EMBL/GenBank/DDBJ databases">
        <title>The genome sequence of Novosphingobium sp. 1Y9A.</title>
        <authorList>
            <person name="Liu Y."/>
        </authorList>
    </citation>
    <scope>NUCLEOTIDE SEQUENCE [LARGE SCALE GENOMIC DNA]</scope>
    <source>
        <strain evidence="2 3">1Y9A</strain>
    </source>
</reference>
<keyword evidence="1" id="KW-0472">Membrane</keyword>
<feature type="transmembrane region" description="Helical" evidence="1">
    <location>
        <begin position="110"/>
        <end position="131"/>
    </location>
</feature>